<evidence type="ECO:0000313" key="3">
    <source>
        <dbReference type="Proteomes" id="UP001154078"/>
    </source>
</evidence>
<protein>
    <submittedName>
        <fullName evidence="2">Uncharacterized protein</fullName>
    </submittedName>
</protein>
<sequence>METEAETAQSNDSSTKRKRKNSKSETHEHKNKKTQAEKDYPPLPPSTYVPPPPAVPNSAQTNPLDDSTVQTQMTTLTPNKNIHVADNYTPPATKKAAQPGPAALDAKENIPPIVLRMKNRWTMISKEISRQGWSFNKATNIHDGIKFQPTDINSFRKKQPSLHLTRKNTILINCRRKN</sequence>
<dbReference type="OrthoDB" id="8123891at2759"/>
<name>A0A9P0BD97_BRAAE</name>
<dbReference type="Proteomes" id="UP001154078">
    <property type="component" value="Chromosome 7"/>
</dbReference>
<dbReference type="AlphaFoldDB" id="A0A9P0BD97"/>
<dbReference type="EMBL" id="OV121138">
    <property type="protein sequence ID" value="CAH0560601.1"/>
    <property type="molecule type" value="Genomic_DNA"/>
</dbReference>
<evidence type="ECO:0000313" key="2">
    <source>
        <dbReference type="EMBL" id="CAH0560601.1"/>
    </source>
</evidence>
<feature type="compositionally biased region" description="Basic and acidic residues" evidence="1">
    <location>
        <begin position="22"/>
        <end position="40"/>
    </location>
</feature>
<feature type="compositionally biased region" description="Pro residues" evidence="1">
    <location>
        <begin position="41"/>
        <end position="55"/>
    </location>
</feature>
<evidence type="ECO:0000256" key="1">
    <source>
        <dbReference type="SAM" id="MobiDB-lite"/>
    </source>
</evidence>
<accession>A0A9P0BD97</accession>
<feature type="region of interest" description="Disordered" evidence="1">
    <location>
        <begin position="1"/>
        <end position="104"/>
    </location>
</feature>
<organism evidence="2 3">
    <name type="scientific">Brassicogethes aeneus</name>
    <name type="common">Rape pollen beetle</name>
    <name type="synonym">Meligethes aeneus</name>
    <dbReference type="NCBI Taxonomy" id="1431903"/>
    <lineage>
        <taxon>Eukaryota</taxon>
        <taxon>Metazoa</taxon>
        <taxon>Ecdysozoa</taxon>
        <taxon>Arthropoda</taxon>
        <taxon>Hexapoda</taxon>
        <taxon>Insecta</taxon>
        <taxon>Pterygota</taxon>
        <taxon>Neoptera</taxon>
        <taxon>Endopterygota</taxon>
        <taxon>Coleoptera</taxon>
        <taxon>Polyphaga</taxon>
        <taxon>Cucujiformia</taxon>
        <taxon>Nitidulidae</taxon>
        <taxon>Meligethinae</taxon>
        <taxon>Brassicogethes</taxon>
    </lineage>
</organism>
<proteinExistence type="predicted"/>
<keyword evidence="3" id="KW-1185">Reference proteome</keyword>
<reference evidence="2" key="1">
    <citation type="submission" date="2021-12" db="EMBL/GenBank/DDBJ databases">
        <authorList>
            <person name="King R."/>
        </authorList>
    </citation>
    <scope>NUCLEOTIDE SEQUENCE</scope>
</reference>
<feature type="compositionally biased region" description="Polar residues" evidence="1">
    <location>
        <begin position="60"/>
        <end position="80"/>
    </location>
</feature>
<gene>
    <name evidence="2" type="ORF">MELIAE_LOCUS10331</name>
</gene>